<keyword evidence="17" id="KW-1185">Reference proteome</keyword>
<feature type="domain" description="Topo IA-type catalytic" evidence="15">
    <location>
        <begin position="151"/>
        <end position="607"/>
    </location>
</feature>
<evidence type="ECO:0000256" key="4">
    <source>
        <dbReference type="ARBA" id="ARBA00022723"/>
    </source>
</evidence>
<evidence type="ECO:0000256" key="5">
    <source>
        <dbReference type="ARBA" id="ARBA00022842"/>
    </source>
</evidence>
<feature type="domain" description="Toprim" evidence="14">
    <location>
        <begin position="1"/>
        <end position="136"/>
    </location>
</feature>
<evidence type="ECO:0000256" key="3">
    <source>
        <dbReference type="ARBA" id="ARBA00012891"/>
    </source>
</evidence>
<keyword evidence="5" id="KW-0460">Magnesium</keyword>
<dbReference type="AlphaFoldDB" id="A0A6P1MAX5"/>
<evidence type="ECO:0000259" key="15">
    <source>
        <dbReference type="PROSITE" id="PS52039"/>
    </source>
</evidence>
<evidence type="ECO:0000256" key="12">
    <source>
        <dbReference type="ARBA" id="ARBA00032877"/>
    </source>
</evidence>
<dbReference type="SMART" id="SM00437">
    <property type="entry name" value="TOP1Ac"/>
    <property type="match status" value="1"/>
</dbReference>
<dbReference type="Pfam" id="PF01131">
    <property type="entry name" value="Topoisom_bac"/>
    <property type="match status" value="1"/>
</dbReference>
<dbReference type="GO" id="GO:0006310">
    <property type="term" value="P:DNA recombination"/>
    <property type="evidence" value="ECO:0007669"/>
    <property type="project" value="TreeGrafter"/>
</dbReference>
<accession>A0A6P1MAX5</accession>
<dbReference type="CDD" id="cd00186">
    <property type="entry name" value="TOP1Ac"/>
    <property type="match status" value="1"/>
</dbReference>
<feature type="compositionally biased region" description="Basic and acidic residues" evidence="13">
    <location>
        <begin position="441"/>
        <end position="450"/>
    </location>
</feature>
<dbReference type="InterPro" id="IPR005738">
    <property type="entry name" value="TopoIII"/>
</dbReference>
<protein>
    <recommendedName>
        <fullName evidence="3">DNA topoisomerase</fullName>
        <ecNumber evidence="3">5.6.2.1</ecNumber>
    </recommendedName>
    <alternativeName>
        <fullName evidence="12">Omega-protein</fullName>
    </alternativeName>
    <alternativeName>
        <fullName evidence="11">Relaxing enzyme</fullName>
    </alternativeName>
    <alternativeName>
        <fullName evidence="9">Swivelase</fullName>
    </alternativeName>
    <alternativeName>
        <fullName evidence="10">Untwisting enzyme</fullName>
    </alternativeName>
</protein>
<dbReference type="SMART" id="SM00493">
    <property type="entry name" value="TOPRIM"/>
    <property type="match status" value="1"/>
</dbReference>
<evidence type="ECO:0000256" key="9">
    <source>
        <dbReference type="ARBA" id="ARBA00030003"/>
    </source>
</evidence>
<reference evidence="16 17" key="1">
    <citation type="submission" date="2020-01" db="EMBL/GenBank/DDBJ databases">
        <title>Genomic analysis of Aminipila sp. CBA3637.</title>
        <authorList>
            <person name="Kim Y.B."/>
            <person name="Roh S.W."/>
        </authorList>
    </citation>
    <scope>NUCLEOTIDE SEQUENCE [LARGE SCALE GENOMIC DNA]</scope>
    <source>
        <strain evidence="16 17">CBA3637</strain>
    </source>
</reference>
<evidence type="ECO:0000313" key="16">
    <source>
        <dbReference type="EMBL" id="QHI71780.1"/>
    </source>
</evidence>
<dbReference type="GO" id="GO:0003917">
    <property type="term" value="F:DNA topoisomerase type I (single strand cut, ATP-independent) activity"/>
    <property type="evidence" value="ECO:0007669"/>
    <property type="project" value="UniProtKB-EC"/>
</dbReference>
<dbReference type="GO" id="GO:0046872">
    <property type="term" value="F:metal ion binding"/>
    <property type="evidence" value="ECO:0007669"/>
    <property type="project" value="UniProtKB-KW"/>
</dbReference>
<keyword evidence="8 16" id="KW-0413">Isomerase</keyword>
<dbReference type="Gene3D" id="2.70.20.10">
    <property type="entry name" value="Topoisomerase I, domain 3"/>
    <property type="match status" value="1"/>
</dbReference>
<evidence type="ECO:0000256" key="1">
    <source>
        <dbReference type="ARBA" id="ARBA00000213"/>
    </source>
</evidence>
<dbReference type="NCBIfam" id="NF005829">
    <property type="entry name" value="PRK07726.1"/>
    <property type="match status" value="1"/>
</dbReference>
<dbReference type="Gene3D" id="3.40.50.140">
    <property type="match status" value="1"/>
</dbReference>
<dbReference type="InterPro" id="IPR034144">
    <property type="entry name" value="TOPRIM_TopoIII"/>
</dbReference>
<evidence type="ECO:0000256" key="8">
    <source>
        <dbReference type="ARBA" id="ARBA00023235"/>
    </source>
</evidence>
<evidence type="ECO:0000256" key="13">
    <source>
        <dbReference type="SAM" id="MobiDB-lite"/>
    </source>
</evidence>
<dbReference type="CDD" id="cd03362">
    <property type="entry name" value="TOPRIM_TopoIA_TopoIII"/>
    <property type="match status" value="1"/>
</dbReference>
<feature type="region of interest" description="Disordered" evidence="13">
    <location>
        <begin position="439"/>
        <end position="471"/>
    </location>
</feature>
<dbReference type="GO" id="GO:0003677">
    <property type="term" value="F:DNA binding"/>
    <property type="evidence" value="ECO:0007669"/>
    <property type="project" value="UniProtKB-KW"/>
</dbReference>
<comment type="catalytic activity">
    <reaction evidence="1">
        <text>ATP-independent breakage of single-stranded DNA, followed by passage and rejoining.</text>
        <dbReference type="EC" id="5.6.2.1"/>
    </reaction>
</comment>
<keyword evidence="7" id="KW-0238">DNA-binding</keyword>
<dbReference type="NCBIfam" id="TIGR01056">
    <property type="entry name" value="topB"/>
    <property type="match status" value="1"/>
</dbReference>
<evidence type="ECO:0000256" key="10">
    <source>
        <dbReference type="ARBA" id="ARBA00031985"/>
    </source>
</evidence>
<dbReference type="InterPro" id="IPR013824">
    <property type="entry name" value="Topo_IA_cen_sub1"/>
</dbReference>
<sequence length="720" mass="81599">MKLVIAEKPSVAAEIAKVMGADKRGNGFFKGNEYVVSWCVGHLIETVMPEAYDEKYQKWRIMDLPIIPNTWKYQVSAGVQAQFDVVKTLMESDDIDEIVCATDAGREGELIFRLVYNQTGCNKNFKRLWISSMETKAIKDGFAKLKDGKEYDRLYQAALCRLQADWLVGINFSRLFACMANAQINIGRVQTPTVNLIVERQRTIDNFDSKPFFILTAACSHDGTNFTATKRVENKEESDKIVEKCTGKSAEVVSMTQAPVKENPPALYDLTTLQREANKMLGLSAQQTLDATQNLYEKKLVTYPRTDSRYLTGDMADSTTRILESILKAPYIDSRTPELYNLDAVNTERLINDKKVTDHHAIIPTIEAWKASDKLPKNEFHILLLIIYKLLTAAYVPHEYIKTELFLNIEGEEFKATGRQISENGFKEIAAHLSELVKSSQKADAEENGKGKGKKSKKKQTEEKEEEIIPALTEGEIIQNVEVTSKEKSTQPPKPYTEDTLLSAMENAMKTLEDEELKKEVAGAGLGTPATRAGIIERIIKTGFVERKGKNLLPTEKAFEVVDIVPEKVKSAVLTAEWEQKLEQIYKGEFASDEFIEGIVTFVGEMVKSYTEDCVYDEKGREIIGKCPRCGKNIYEGKKNYYCEGGMECGFTIWKEDRFFVSKKKPLTKPMVKAFLEKGRIKAVNLYSEKKDTTYSAYIFMEDTGQYVNFKLYFPKNINF</sequence>
<dbReference type="GO" id="GO:0043597">
    <property type="term" value="C:cytoplasmic replication fork"/>
    <property type="evidence" value="ECO:0007669"/>
    <property type="project" value="TreeGrafter"/>
</dbReference>
<organism evidence="16 17">
    <name type="scientific">Aminipila terrae</name>
    <dbReference type="NCBI Taxonomy" id="2697030"/>
    <lineage>
        <taxon>Bacteria</taxon>
        <taxon>Bacillati</taxon>
        <taxon>Bacillota</taxon>
        <taxon>Clostridia</taxon>
        <taxon>Peptostreptococcales</taxon>
        <taxon>Anaerovoracaceae</taxon>
        <taxon>Aminipila</taxon>
    </lineage>
</organism>
<dbReference type="InterPro" id="IPR000380">
    <property type="entry name" value="Topo_IA"/>
</dbReference>
<dbReference type="InterPro" id="IPR003602">
    <property type="entry name" value="Topo_IA_DNA-bd_dom"/>
</dbReference>
<dbReference type="InterPro" id="IPR003601">
    <property type="entry name" value="Topo_IA_2"/>
</dbReference>
<dbReference type="InterPro" id="IPR013825">
    <property type="entry name" value="Topo_IA_cen_sub2"/>
</dbReference>
<comment type="similarity">
    <text evidence="2">Belongs to the type IA topoisomerase family.</text>
</comment>
<dbReference type="InterPro" id="IPR013826">
    <property type="entry name" value="Topo_IA_cen_sub3"/>
</dbReference>
<dbReference type="SMART" id="SM00436">
    <property type="entry name" value="TOP1Bc"/>
    <property type="match status" value="1"/>
</dbReference>
<proteinExistence type="inferred from homology"/>
<evidence type="ECO:0000256" key="6">
    <source>
        <dbReference type="ARBA" id="ARBA00023029"/>
    </source>
</evidence>
<gene>
    <name evidence="16" type="primary">topB</name>
    <name evidence="16" type="ORF">Ami3637_04710</name>
</gene>
<dbReference type="InterPro" id="IPR023406">
    <property type="entry name" value="Topo_IA_AS"/>
</dbReference>
<dbReference type="Gene3D" id="1.10.290.10">
    <property type="entry name" value="Topoisomerase I, domain 4"/>
    <property type="match status" value="1"/>
</dbReference>
<keyword evidence="6" id="KW-0799">Topoisomerase</keyword>
<evidence type="ECO:0000259" key="14">
    <source>
        <dbReference type="PROSITE" id="PS50880"/>
    </source>
</evidence>
<dbReference type="PRINTS" id="PR00417">
    <property type="entry name" value="PRTPISMRASEI"/>
</dbReference>
<evidence type="ECO:0000256" key="2">
    <source>
        <dbReference type="ARBA" id="ARBA00009446"/>
    </source>
</evidence>
<dbReference type="Proteomes" id="UP000463883">
    <property type="component" value="Chromosome"/>
</dbReference>
<dbReference type="Gene3D" id="1.10.460.10">
    <property type="entry name" value="Topoisomerase I, domain 2"/>
    <property type="match status" value="1"/>
</dbReference>
<dbReference type="EMBL" id="CP047591">
    <property type="protein sequence ID" value="QHI71780.1"/>
    <property type="molecule type" value="Genomic_DNA"/>
</dbReference>
<dbReference type="PROSITE" id="PS00396">
    <property type="entry name" value="TOPO_IA_1"/>
    <property type="match status" value="1"/>
</dbReference>
<dbReference type="SUPFAM" id="SSF56712">
    <property type="entry name" value="Prokaryotic type I DNA topoisomerase"/>
    <property type="match status" value="1"/>
</dbReference>
<keyword evidence="4" id="KW-0479">Metal-binding</keyword>
<dbReference type="Pfam" id="PF01751">
    <property type="entry name" value="Toprim"/>
    <property type="match status" value="1"/>
</dbReference>
<evidence type="ECO:0000256" key="11">
    <source>
        <dbReference type="ARBA" id="ARBA00032235"/>
    </source>
</evidence>
<dbReference type="InterPro" id="IPR013497">
    <property type="entry name" value="Topo_IA_cen"/>
</dbReference>
<dbReference type="PROSITE" id="PS50880">
    <property type="entry name" value="TOPRIM"/>
    <property type="match status" value="1"/>
</dbReference>
<name>A0A6P1MAX5_9FIRM</name>
<dbReference type="PANTHER" id="PTHR11390">
    <property type="entry name" value="PROKARYOTIC DNA TOPOISOMERASE"/>
    <property type="match status" value="1"/>
</dbReference>
<dbReference type="EC" id="5.6.2.1" evidence="3"/>
<dbReference type="GO" id="GO:0006281">
    <property type="term" value="P:DNA repair"/>
    <property type="evidence" value="ECO:0007669"/>
    <property type="project" value="TreeGrafter"/>
</dbReference>
<dbReference type="PROSITE" id="PS52039">
    <property type="entry name" value="TOPO_IA_2"/>
    <property type="match status" value="1"/>
</dbReference>
<dbReference type="InterPro" id="IPR006171">
    <property type="entry name" value="TOPRIM_dom"/>
</dbReference>
<evidence type="ECO:0000313" key="17">
    <source>
        <dbReference type="Proteomes" id="UP000463883"/>
    </source>
</evidence>
<dbReference type="KEGG" id="amic:Ami3637_04710"/>
<dbReference type="GO" id="GO:0006265">
    <property type="term" value="P:DNA topological change"/>
    <property type="evidence" value="ECO:0007669"/>
    <property type="project" value="InterPro"/>
</dbReference>
<dbReference type="InterPro" id="IPR023405">
    <property type="entry name" value="Topo_IA_core_domain"/>
</dbReference>
<dbReference type="PANTHER" id="PTHR11390:SF21">
    <property type="entry name" value="DNA TOPOISOMERASE 3-ALPHA"/>
    <property type="match status" value="1"/>
</dbReference>
<evidence type="ECO:0000256" key="7">
    <source>
        <dbReference type="ARBA" id="ARBA00023125"/>
    </source>
</evidence>
<dbReference type="RefSeq" id="WP_162361554.1">
    <property type="nucleotide sequence ID" value="NZ_CP047591.1"/>
</dbReference>